<dbReference type="InterPro" id="IPR009721">
    <property type="entry name" value="O-acyltransferase_WSD1_C"/>
</dbReference>
<dbReference type="AlphaFoldDB" id="A0A9P0SQV9"/>
<dbReference type="InterPro" id="IPR045034">
    <property type="entry name" value="O-acyltransferase_WSD1-like"/>
</dbReference>
<keyword evidence="1" id="KW-0472">Membrane</keyword>
<evidence type="ECO:0000313" key="4">
    <source>
        <dbReference type="Proteomes" id="UP001152562"/>
    </source>
</evidence>
<dbReference type="GO" id="GO:0008374">
    <property type="term" value="F:O-acyltransferase activity"/>
    <property type="evidence" value="ECO:0007669"/>
    <property type="project" value="InterPro"/>
</dbReference>
<dbReference type="GO" id="GO:0005886">
    <property type="term" value="C:plasma membrane"/>
    <property type="evidence" value="ECO:0007669"/>
    <property type="project" value="TreeGrafter"/>
</dbReference>
<sequence>MENYLSDLEKGVAFPDNIASDLVDRVSDRIGYIVHNISCVLAVVMSLLLGFEVRRDEHFVSFLESFDVFWTLDDSNKNIIEVLGFIEADSPEALILNIRERLNNLVGNAAVEKIFFRRLEQFGFYYWHRPDTVDVSQYVKILKISNTNGLSKSELETIMSQLSEDALPYDGEGLFKILITDIPITEEAFLNNYAIMFRIHHSVGDGIALIDFLCKILADESDINVFKPPEVCNLIEENLAKDFVDLLSKLKEIIMCIVHGIIRKPDLNSLHGPKLEGKKHFKWIDTNYKLLEMIKEIKEAQRGLNFTDILATALSSGLRDYFTQTMLYLPDDVAVIIPIRLSKSDTILENNFTVSILPLPLTGDLNTIYQSCNTLRKSLDPLTNHYLLKLCNIFPKCILEPVFNSNQATMVFSNIPGPKSLSICGCAIQSMVFFVPNKGTTGVGVTALCYGGVLRLAIMADSALLSNPKDLSIITNGMVQKIEALHKDYVTT</sequence>
<feature type="domain" description="O-acyltransferase WSD1 C-terminal" evidence="2">
    <location>
        <begin position="350"/>
        <end position="471"/>
    </location>
</feature>
<dbReference type="Proteomes" id="UP001152562">
    <property type="component" value="Unassembled WGS sequence"/>
</dbReference>
<gene>
    <name evidence="3" type="ORF">PIBRA_LOCUS1044</name>
</gene>
<evidence type="ECO:0000313" key="3">
    <source>
        <dbReference type="EMBL" id="CAH3916723.1"/>
    </source>
</evidence>
<keyword evidence="4" id="KW-1185">Reference proteome</keyword>
<evidence type="ECO:0000259" key="2">
    <source>
        <dbReference type="Pfam" id="PF06974"/>
    </source>
</evidence>
<dbReference type="GO" id="GO:0019432">
    <property type="term" value="P:triglyceride biosynthetic process"/>
    <property type="evidence" value="ECO:0007669"/>
    <property type="project" value="TreeGrafter"/>
</dbReference>
<evidence type="ECO:0000256" key="1">
    <source>
        <dbReference type="SAM" id="Phobius"/>
    </source>
</evidence>
<dbReference type="PANTHER" id="PTHR31650">
    <property type="entry name" value="O-ACYLTRANSFERASE (WSD1-LIKE) FAMILY PROTEIN"/>
    <property type="match status" value="1"/>
</dbReference>
<reference evidence="3" key="1">
    <citation type="submission" date="2022-05" db="EMBL/GenBank/DDBJ databases">
        <authorList>
            <person name="Okamura Y."/>
        </authorList>
    </citation>
    <scope>NUCLEOTIDE SEQUENCE</scope>
</reference>
<keyword evidence="1" id="KW-1133">Transmembrane helix</keyword>
<comment type="caution">
    <text evidence="3">The sequence shown here is derived from an EMBL/GenBank/DDBJ whole genome shotgun (WGS) entry which is preliminary data.</text>
</comment>
<dbReference type="Pfam" id="PF06974">
    <property type="entry name" value="WS_DGAT_C"/>
    <property type="match status" value="1"/>
</dbReference>
<name>A0A9P0SQV9_PIEBR</name>
<dbReference type="EMBL" id="CALOZG010000001">
    <property type="protein sequence ID" value="CAH3916723.1"/>
    <property type="molecule type" value="Genomic_DNA"/>
</dbReference>
<dbReference type="PANTHER" id="PTHR31650:SF1">
    <property type="entry name" value="WAX ESTER SYNTHASE_DIACYLGLYCEROL ACYLTRANSFERASE 4-RELATED"/>
    <property type="match status" value="1"/>
</dbReference>
<protein>
    <recommendedName>
        <fullName evidence="2">O-acyltransferase WSD1 C-terminal domain-containing protein</fullName>
    </recommendedName>
</protein>
<accession>A0A9P0SQV9</accession>
<organism evidence="3 4">
    <name type="scientific">Pieris brassicae</name>
    <name type="common">White butterfly</name>
    <name type="synonym">Large white butterfly</name>
    <dbReference type="NCBI Taxonomy" id="7116"/>
    <lineage>
        <taxon>Eukaryota</taxon>
        <taxon>Metazoa</taxon>
        <taxon>Ecdysozoa</taxon>
        <taxon>Arthropoda</taxon>
        <taxon>Hexapoda</taxon>
        <taxon>Insecta</taxon>
        <taxon>Pterygota</taxon>
        <taxon>Neoptera</taxon>
        <taxon>Endopterygota</taxon>
        <taxon>Lepidoptera</taxon>
        <taxon>Glossata</taxon>
        <taxon>Ditrysia</taxon>
        <taxon>Papilionoidea</taxon>
        <taxon>Pieridae</taxon>
        <taxon>Pierinae</taxon>
        <taxon>Pieris</taxon>
    </lineage>
</organism>
<keyword evidence="1" id="KW-0812">Transmembrane</keyword>
<proteinExistence type="predicted"/>
<feature type="transmembrane region" description="Helical" evidence="1">
    <location>
        <begin position="30"/>
        <end position="51"/>
    </location>
</feature>